<dbReference type="OrthoDB" id="208643at2"/>
<keyword evidence="2" id="KW-0732">Signal</keyword>
<evidence type="ECO:0000256" key="1">
    <source>
        <dbReference type="SAM" id="MobiDB-lite"/>
    </source>
</evidence>
<organism evidence="3 4">
    <name type="scientific">Posidoniimonas corsicana</name>
    <dbReference type="NCBI Taxonomy" id="1938618"/>
    <lineage>
        <taxon>Bacteria</taxon>
        <taxon>Pseudomonadati</taxon>
        <taxon>Planctomycetota</taxon>
        <taxon>Planctomycetia</taxon>
        <taxon>Pirellulales</taxon>
        <taxon>Lacipirellulaceae</taxon>
        <taxon>Posidoniimonas</taxon>
    </lineage>
</organism>
<dbReference type="EMBL" id="SIHJ01000003">
    <property type="protein sequence ID" value="TWT32295.1"/>
    <property type="molecule type" value="Genomic_DNA"/>
</dbReference>
<evidence type="ECO:0008006" key="5">
    <source>
        <dbReference type="Google" id="ProtNLM"/>
    </source>
</evidence>
<reference evidence="3 4" key="1">
    <citation type="submission" date="2019-02" db="EMBL/GenBank/DDBJ databases">
        <title>Deep-cultivation of Planctomycetes and their phenomic and genomic characterization uncovers novel biology.</title>
        <authorList>
            <person name="Wiegand S."/>
            <person name="Jogler M."/>
            <person name="Boedeker C."/>
            <person name="Pinto D."/>
            <person name="Vollmers J."/>
            <person name="Rivas-Marin E."/>
            <person name="Kohn T."/>
            <person name="Peeters S.H."/>
            <person name="Heuer A."/>
            <person name="Rast P."/>
            <person name="Oberbeckmann S."/>
            <person name="Bunk B."/>
            <person name="Jeske O."/>
            <person name="Meyerdierks A."/>
            <person name="Storesund J.E."/>
            <person name="Kallscheuer N."/>
            <person name="Luecker S."/>
            <person name="Lage O.M."/>
            <person name="Pohl T."/>
            <person name="Merkel B.J."/>
            <person name="Hornburger P."/>
            <person name="Mueller R.-W."/>
            <person name="Bruemmer F."/>
            <person name="Labrenz M."/>
            <person name="Spormann A.M."/>
            <person name="Op Den Camp H."/>
            <person name="Overmann J."/>
            <person name="Amann R."/>
            <person name="Jetten M.S.M."/>
            <person name="Mascher T."/>
            <person name="Medema M.H."/>
            <person name="Devos D.P."/>
            <person name="Kaster A.-K."/>
            <person name="Ovreas L."/>
            <person name="Rohde M."/>
            <person name="Galperin M.Y."/>
            <person name="Jogler C."/>
        </authorList>
    </citation>
    <scope>NUCLEOTIDE SEQUENCE [LARGE SCALE GENOMIC DNA]</scope>
    <source>
        <strain evidence="3 4">KOR34</strain>
    </source>
</reference>
<gene>
    <name evidence="3" type="ORF">KOR34_40570</name>
</gene>
<evidence type="ECO:0000313" key="3">
    <source>
        <dbReference type="EMBL" id="TWT32295.1"/>
    </source>
</evidence>
<accession>A0A5C5V3J4</accession>
<evidence type="ECO:0000313" key="4">
    <source>
        <dbReference type="Proteomes" id="UP000316714"/>
    </source>
</evidence>
<feature type="compositionally biased region" description="Basic and acidic residues" evidence="1">
    <location>
        <begin position="102"/>
        <end position="120"/>
    </location>
</feature>
<keyword evidence="4" id="KW-1185">Reference proteome</keyword>
<dbReference type="AlphaFoldDB" id="A0A5C5V3J4"/>
<comment type="caution">
    <text evidence="3">The sequence shown here is derived from an EMBL/GenBank/DDBJ whole genome shotgun (WGS) entry which is preliminary data.</text>
</comment>
<feature type="signal peptide" evidence="2">
    <location>
        <begin position="1"/>
        <end position="19"/>
    </location>
</feature>
<name>A0A5C5V3J4_9BACT</name>
<feature type="chain" id="PRO_5022791656" description="DUF1570 domain-containing protein" evidence="2">
    <location>
        <begin position="20"/>
        <end position="413"/>
    </location>
</feature>
<dbReference type="RefSeq" id="WP_146567535.1">
    <property type="nucleotide sequence ID" value="NZ_SIHJ01000003.1"/>
</dbReference>
<proteinExistence type="predicted"/>
<sequence precursor="true">MRSLSVILIALALVGPAAASDALRGAVDTPVDVTLGSGVCYEGATLLRVVGDGDDVSKVRLRLAAGRLRTIDLADIRQIASDGAALYVNPGMADAGADEQPTPDRKRTREERRAAAQEADAKQAAAARRKWLAKLAANNVRAWPEVSEAEHEAAIARYKQTGAEAQRLLPALRLYETGRFLFYSNIPPDEVAPFIKRLDQMHDWMTDTYNLPRGERVWLGKAPVYAFLQQEQFAAFERRFFQHDPQPGTYGLCHQSSSGEVAITCYRGQEPHEFAAMLVHETSHGFIHRYKTMQPLPSWVNEGMADYIGALMVPQSQSVKRREERLLARLKQDPTIRRSFFGPGAIEFDDYGVASSLARFMIQTNPDAYVGFIEGMKAGLDWEASLHESYQAEPAQLVNAYARWLGVGQLRVQ</sequence>
<feature type="region of interest" description="Disordered" evidence="1">
    <location>
        <begin position="91"/>
        <end position="120"/>
    </location>
</feature>
<dbReference type="Proteomes" id="UP000316714">
    <property type="component" value="Unassembled WGS sequence"/>
</dbReference>
<evidence type="ECO:0000256" key="2">
    <source>
        <dbReference type="SAM" id="SignalP"/>
    </source>
</evidence>
<protein>
    <recommendedName>
        <fullName evidence="5">DUF1570 domain-containing protein</fullName>
    </recommendedName>
</protein>